<dbReference type="EMBL" id="CP027665">
    <property type="protein sequence ID" value="AVO39734.1"/>
    <property type="molecule type" value="Genomic_DNA"/>
</dbReference>
<gene>
    <name evidence="2" type="ORF">C6Y53_09935</name>
</gene>
<dbReference type="InterPro" id="IPR028992">
    <property type="entry name" value="Hedgehog/Intein_dom"/>
</dbReference>
<dbReference type="GO" id="GO:0016539">
    <property type="term" value="P:intein-mediated protein splicing"/>
    <property type="evidence" value="ECO:0007669"/>
    <property type="project" value="InterPro"/>
</dbReference>
<evidence type="ECO:0000313" key="3">
    <source>
        <dbReference type="Proteomes" id="UP000237655"/>
    </source>
</evidence>
<feature type="domain" description="Hedgehog/Intein (Hint)" evidence="1">
    <location>
        <begin position="10"/>
        <end position="156"/>
    </location>
</feature>
<dbReference type="InterPro" id="IPR006141">
    <property type="entry name" value="Intein_N"/>
</dbReference>
<evidence type="ECO:0000313" key="2">
    <source>
        <dbReference type="EMBL" id="AVO39734.1"/>
    </source>
</evidence>
<dbReference type="Pfam" id="PF13403">
    <property type="entry name" value="Hint_2"/>
    <property type="match status" value="1"/>
</dbReference>
<proteinExistence type="predicted"/>
<reference evidence="3" key="1">
    <citation type="submission" date="2018-03" db="EMBL/GenBank/DDBJ databases">
        <title>Genomic analysis of the strain SH-1 isolated from shrimp intestine.</title>
        <authorList>
            <person name="Kim Y.-S."/>
            <person name="Kim S.-E."/>
            <person name="Kim K.-H."/>
        </authorList>
    </citation>
    <scope>NUCLEOTIDE SEQUENCE [LARGE SCALE GENOMIC DNA]</scope>
    <source>
        <strain evidence="3">SH-1</strain>
    </source>
</reference>
<name>A0A2S0MV08_9RHOB</name>
<evidence type="ECO:0000259" key="1">
    <source>
        <dbReference type="Pfam" id="PF13403"/>
    </source>
</evidence>
<sequence>MGGDLDTSLVCFAAGTLIATPAGEVPVETLAVGDMVLTKDHGAKPILWIGSKRVTAAMLARNPKLRPIRIRAGALGKGTPTRDLLVSPQHRILVRSKIARNMFGTIEVLVAARQLLAMGGIDPATDVTEIEYFHFLLNQHEIVVSDGAETESLFTGPEAMKAVGPAARAEILTLFPDLAEQGKVLEAARSLQKGRMGRKLAEQHHLHGRALVG</sequence>
<dbReference type="PROSITE" id="PS50817">
    <property type="entry name" value="INTEIN_N_TER"/>
    <property type="match status" value="1"/>
</dbReference>
<dbReference type="AlphaFoldDB" id="A0A2S0MV08"/>
<keyword evidence="3" id="KW-1185">Reference proteome</keyword>
<dbReference type="Gene3D" id="2.170.16.10">
    <property type="entry name" value="Hedgehog/Intein (Hint) domain"/>
    <property type="match status" value="1"/>
</dbReference>
<dbReference type="SUPFAM" id="SSF51294">
    <property type="entry name" value="Hedgehog/intein (Hint) domain"/>
    <property type="match status" value="1"/>
</dbReference>
<dbReference type="InterPro" id="IPR036844">
    <property type="entry name" value="Hint_dom_sf"/>
</dbReference>
<dbReference type="Proteomes" id="UP000237655">
    <property type="component" value="Chromosome"/>
</dbReference>
<organism evidence="2 3">
    <name type="scientific">Pukyongiella litopenaei</name>
    <dbReference type="NCBI Taxonomy" id="2605946"/>
    <lineage>
        <taxon>Bacteria</taxon>
        <taxon>Pseudomonadati</taxon>
        <taxon>Pseudomonadota</taxon>
        <taxon>Alphaproteobacteria</taxon>
        <taxon>Rhodobacterales</taxon>
        <taxon>Paracoccaceae</taxon>
        <taxon>Pukyongiella</taxon>
    </lineage>
</organism>
<protein>
    <submittedName>
        <fullName evidence="2">Hint domain-containing protein</fullName>
    </submittedName>
</protein>
<accession>A0A2S0MV08</accession>
<dbReference type="KEGG" id="thas:C6Y53_09935"/>